<name>F2KPJ8_ARCVS</name>
<dbReference type="OrthoDB" id="9968at2157"/>
<dbReference type="PANTHER" id="PTHR36928">
    <property type="entry name" value="PHOSPHATASE YCDX-RELATED"/>
    <property type="match status" value="1"/>
</dbReference>
<keyword evidence="3" id="KW-1185">Reference proteome</keyword>
<dbReference type="InterPro" id="IPR004013">
    <property type="entry name" value="PHP_dom"/>
</dbReference>
<dbReference type="STRING" id="693661.Arcve_0396"/>
<dbReference type="KEGG" id="ave:Arcve_0396"/>
<dbReference type="PANTHER" id="PTHR36928:SF1">
    <property type="entry name" value="PHOSPHATASE YCDX-RELATED"/>
    <property type="match status" value="1"/>
</dbReference>
<dbReference type="Proteomes" id="UP000008136">
    <property type="component" value="Chromosome"/>
</dbReference>
<dbReference type="InterPro" id="IPR050243">
    <property type="entry name" value="PHP_phosphatase"/>
</dbReference>
<evidence type="ECO:0000259" key="1">
    <source>
        <dbReference type="SMART" id="SM00481"/>
    </source>
</evidence>
<dbReference type="EMBL" id="CP002588">
    <property type="protein sequence ID" value="AEA46429.1"/>
    <property type="molecule type" value="Genomic_DNA"/>
</dbReference>
<dbReference type="AlphaFoldDB" id="F2KPJ8"/>
<protein>
    <submittedName>
        <fullName evidence="2">PHP domain protein</fullName>
    </submittedName>
</protein>
<dbReference type="Pfam" id="PF02811">
    <property type="entry name" value="PHP"/>
    <property type="match status" value="1"/>
</dbReference>
<evidence type="ECO:0000313" key="3">
    <source>
        <dbReference type="Proteomes" id="UP000008136"/>
    </source>
</evidence>
<gene>
    <name evidence="2" type="ordered locus">Arcve_0396</name>
</gene>
<dbReference type="HOGENOM" id="CLU_061999_1_0_2"/>
<dbReference type="RefSeq" id="WP_013683103.1">
    <property type="nucleotide sequence ID" value="NC_015320.1"/>
</dbReference>
<dbReference type="GO" id="GO:0005829">
    <property type="term" value="C:cytosol"/>
    <property type="evidence" value="ECO:0007669"/>
    <property type="project" value="TreeGrafter"/>
</dbReference>
<dbReference type="GeneID" id="10393491"/>
<dbReference type="InterPro" id="IPR003141">
    <property type="entry name" value="Pol/His_phosphatase_N"/>
</dbReference>
<reference evidence="2 3" key="1">
    <citation type="submission" date="2011-03" db="EMBL/GenBank/DDBJ databases">
        <title>The complete genome of Archaeoglobus veneficus SNP6.</title>
        <authorList>
            <consortium name="US DOE Joint Genome Institute (JGI-PGF)"/>
            <person name="Lucas S."/>
            <person name="Copeland A."/>
            <person name="Lapidus A."/>
            <person name="Bruce D."/>
            <person name="Goodwin L."/>
            <person name="Pitluck S."/>
            <person name="Kyrpides N."/>
            <person name="Mavromatis K."/>
            <person name="Pagani I."/>
            <person name="Ivanova N."/>
            <person name="Mikhailova N."/>
            <person name="Lu M."/>
            <person name="Detter J.C."/>
            <person name="Tapia R."/>
            <person name="Han C."/>
            <person name="Land M."/>
            <person name="Hauser L."/>
            <person name="Markowitz V."/>
            <person name="Cheng J.-F."/>
            <person name="Hugenholtz P."/>
            <person name="Woyke T."/>
            <person name="Wu D."/>
            <person name="Spring S."/>
            <person name="Brambilla E."/>
            <person name="Klenk H.-P."/>
            <person name="Eisen J.A."/>
        </authorList>
    </citation>
    <scope>NUCLEOTIDE SEQUENCE [LARGE SCALE GENOMIC DNA]</scope>
    <source>
        <strain>SNP6</strain>
    </source>
</reference>
<evidence type="ECO:0000313" key="2">
    <source>
        <dbReference type="EMBL" id="AEA46429.1"/>
    </source>
</evidence>
<dbReference type="SMART" id="SM00481">
    <property type="entry name" value="POLIIIAc"/>
    <property type="match status" value="1"/>
</dbReference>
<accession>F2KPJ8</accession>
<dbReference type="InterPro" id="IPR016195">
    <property type="entry name" value="Pol/histidinol_Pase-like"/>
</dbReference>
<dbReference type="Gene3D" id="3.20.20.140">
    <property type="entry name" value="Metal-dependent hydrolases"/>
    <property type="match status" value="1"/>
</dbReference>
<dbReference type="GO" id="GO:0042578">
    <property type="term" value="F:phosphoric ester hydrolase activity"/>
    <property type="evidence" value="ECO:0007669"/>
    <property type="project" value="TreeGrafter"/>
</dbReference>
<proteinExistence type="predicted"/>
<feature type="domain" description="Polymerase/histidinol phosphatase N-terminal" evidence="1">
    <location>
        <begin position="2"/>
        <end position="78"/>
    </location>
</feature>
<organism evidence="2 3">
    <name type="scientific">Archaeoglobus veneficus (strain DSM 11195 / SNP6)</name>
    <dbReference type="NCBI Taxonomy" id="693661"/>
    <lineage>
        <taxon>Archaea</taxon>
        <taxon>Methanobacteriati</taxon>
        <taxon>Methanobacteriota</taxon>
        <taxon>Archaeoglobi</taxon>
        <taxon>Archaeoglobales</taxon>
        <taxon>Archaeoglobaceae</taxon>
        <taxon>Archaeoglobus</taxon>
    </lineage>
</organism>
<sequence>MYDLHIHSAYSDGQGTIEEIVRKAKERRIKVIAITDHSIEHPRGLTEGKAKRRQEEIERARAKYDIEVLSGVECGIGSDGEIILPDFKFDIIIASIHECLPPEEYYRRIELCIKKHDFDVLGHFHSSIFDSYERIPERDAEILDLLSEHDIALEINTTHRAPPLDLLNAERKLKYSIGSDAHSLSRVGDVKWAIEVARRLKEWKFILQR</sequence>
<dbReference type="GO" id="GO:0008270">
    <property type="term" value="F:zinc ion binding"/>
    <property type="evidence" value="ECO:0007669"/>
    <property type="project" value="TreeGrafter"/>
</dbReference>
<dbReference type="eggNOG" id="arCOG00304">
    <property type="taxonomic scope" value="Archaea"/>
</dbReference>
<dbReference type="SUPFAM" id="SSF89550">
    <property type="entry name" value="PHP domain-like"/>
    <property type="match status" value="1"/>
</dbReference>